<keyword evidence="1" id="KW-0732">Signal</keyword>
<dbReference type="Proteomes" id="UP000306753">
    <property type="component" value="Unassembled WGS sequence"/>
</dbReference>
<proteinExistence type="predicted"/>
<comment type="caution">
    <text evidence="3">The sequence shown here is derived from an EMBL/GenBank/DDBJ whole genome shotgun (WGS) entry which is preliminary data.</text>
</comment>
<feature type="signal peptide" evidence="1">
    <location>
        <begin position="1"/>
        <end position="18"/>
    </location>
</feature>
<feature type="domain" description="DUF2059" evidence="2">
    <location>
        <begin position="71"/>
        <end position="108"/>
    </location>
</feature>
<keyword evidence="4" id="KW-1185">Reference proteome</keyword>
<dbReference type="InterPro" id="IPR018637">
    <property type="entry name" value="DUF2059"/>
</dbReference>
<evidence type="ECO:0000313" key="3">
    <source>
        <dbReference type="EMBL" id="TLX64967.1"/>
    </source>
</evidence>
<gene>
    <name evidence="3" type="ORF">DN820_03760</name>
</gene>
<name>A0A5R9QI95_9GAMM</name>
<evidence type="ECO:0000256" key="1">
    <source>
        <dbReference type="SAM" id="SignalP"/>
    </source>
</evidence>
<evidence type="ECO:0000259" key="2">
    <source>
        <dbReference type="Pfam" id="PF09832"/>
    </source>
</evidence>
<dbReference type="EMBL" id="QLAG01000003">
    <property type="protein sequence ID" value="TLX64967.1"/>
    <property type="molecule type" value="Genomic_DNA"/>
</dbReference>
<dbReference type="Pfam" id="PF09832">
    <property type="entry name" value="DUF2059"/>
    <property type="match status" value="1"/>
</dbReference>
<dbReference type="AlphaFoldDB" id="A0A5R9QI95"/>
<accession>A0A5R9QI95</accession>
<protein>
    <recommendedName>
        <fullName evidence="2">DUF2059 domain-containing protein</fullName>
    </recommendedName>
</protein>
<organism evidence="3 4">
    <name type="scientific">Stutzerimonas nosocomialis</name>
    <dbReference type="NCBI Taxonomy" id="1056496"/>
    <lineage>
        <taxon>Bacteria</taxon>
        <taxon>Pseudomonadati</taxon>
        <taxon>Pseudomonadota</taxon>
        <taxon>Gammaproteobacteria</taxon>
        <taxon>Pseudomonadales</taxon>
        <taxon>Pseudomonadaceae</taxon>
        <taxon>Stutzerimonas</taxon>
    </lineage>
</organism>
<feature type="chain" id="PRO_5024382164" description="DUF2059 domain-containing protein" evidence="1">
    <location>
        <begin position="19"/>
        <end position="244"/>
    </location>
</feature>
<reference evidence="3 4" key="1">
    <citation type="journal article" date="2017" name="Eur. J. Clin. Microbiol. Infect. Dis.">
        <title>Uncommonly isolated clinical Pseudomonas: identification and phylogenetic assignation.</title>
        <authorList>
            <person name="Mulet M."/>
            <person name="Gomila M."/>
            <person name="Ramirez A."/>
            <person name="Cardew S."/>
            <person name="Moore E.R."/>
            <person name="Lalucat J."/>
            <person name="Garcia-Valdes E."/>
        </authorList>
    </citation>
    <scope>NUCLEOTIDE SEQUENCE [LARGE SCALE GENOMIC DNA]</scope>
    <source>
        <strain evidence="3 4">SD129</strain>
    </source>
</reference>
<dbReference type="RefSeq" id="WP_138410956.1">
    <property type="nucleotide sequence ID" value="NZ_QLAG01000003.1"/>
</dbReference>
<sequence>MRVLLACALFAFSLYSLADAHQELYETAGWPDQRANFADALTSAQQRYQQTLPPAVFKTLVNNSNQRFAPQAMDERALQALRSNLADPQPALAFYQSPLGRKIVSAEVLAGRREQLEKYAGGLPRLEAGSNRRLLIRHLAQAVPATEAGAEVSLALAGVAADSLSQMLPGILGGGQAQGLLDTQRERLIQQMDGEIDNTLLFVYRDLSDAELQEYVDFAQSSDGKAYYDAALKALRAALAVGAQ</sequence>
<evidence type="ECO:0000313" key="4">
    <source>
        <dbReference type="Proteomes" id="UP000306753"/>
    </source>
</evidence>